<dbReference type="STRING" id="351605.Gura_1571"/>
<dbReference type="CDD" id="cd00130">
    <property type="entry name" value="PAS"/>
    <property type="match status" value="1"/>
</dbReference>
<evidence type="ECO:0000259" key="21">
    <source>
        <dbReference type="PROSITE" id="PS50885"/>
    </source>
</evidence>
<dbReference type="InterPro" id="IPR000014">
    <property type="entry name" value="PAS"/>
</dbReference>
<organism evidence="22 23">
    <name type="scientific">Geotalea uraniireducens (strain Rf4)</name>
    <name type="common">Geobacter uraniireducens</name>
    <dbReference type="NCBI Taxonomy" id="351605"/>
    <lineage>
        <taxon>Bacteria</taxon>
        <taxon>Pseudomonadati</taxon>
        <taxon>Thermodesulfobacteriota</taxon>
        <taxon>Desulfuromonadia</taxon>
        <taxon>Geobacterales</taxon>
        <taxon>Geobacteraceae</taxon>
        <taxon>Geotalea</taxon>
    </lineage>
</organism>
<sequence length="592" mass="64931">MKVTFRWKLMVSYLCLVLLMGGILYGYLNNALEDYLLAEIKDNLTNETRMAALMAGREGGDLYHDAQAIAAAIGKEVKARVTIIARNGEVVGDSQVKADELKGLENHQNRPEILAAQKEGTGSSIRYSSTLQTPMLYVARPLELKNGERVTIRLALPLEQLVKARSTIHTILGVAMALALLASLLFSYVLSNFTSRSLRAMASIASRIGKGEYGLRVPVKGRDELGELAMIMNDMSVRIEGQLARISTERNRLDTILRGMGEGLMVTDAKGTITLVNPAFRDLLAITEEVEGRPLIDITRHPALHSAYKTIIASKSERLEEITLDAKGEKTILTHWVPLLDGDRLQGVVAVFHDISNIKRLEKIRRDFVANVSHELRTPVTVIKGYAETLLSGALASDPERAVRFVEIIHSHSERLTSLIGDLLTLSELESGDVSLELSMVNIEGTVRHALMLLEQKAADKGITIDCSTIKAAPPILGDRGRLEQVLINLLDNAIKYTPEKGTITVKAADEEKMLKISVTDTGMGIPPKDLPRIFERFYRVDEARSREQGGTGLGLSIVKHIVQAHGGALSVESTVGKGSTFSFTLKKAEEK</sequence>
<dbReference type="Pfam" id="PF00512">
    <property type="entry name" value="HisKA"/>
    <property type="match status" value="1"/>
</dbReference>
<dbReference type="Proteomes" id="UP000006695">
    <property type="component" value="Chromosome"/>
</dbReference>
<dbReference type="PANTHER" id="PTHR45453:SF1">
    <property type="entry name" value="PHOSPHATE REGULON SENSOR PROTEIN PHOR"/>
    <property type="match status" value="1"/>
</dbReference>
<gene>
    <name evidence="22" type="ordered locus">Gura_1571</name>
</gene>
<accession>A5GEB2</accession>
<comment type="subcellular location">
    <subcellularLocation>
        <location evidence="2">Cell membrane</location>
    </subcellularLocation>
</comment>
<evidence type="ECO:0000256" key="4">
    <source>
        <dbReference type="ARBA" id="ARBA00019665"/>
    </source>
</evidence>
<dbReference type="CDD" id="cd06225">
    <property type="entry name" value="HAMP"/>
    <property type="match status" value="1"/>
</dbReference>
<evidence type="ECO:0000256" key="5">
    <source>
        <dbReference type="ARBA" id="ARBA00022448"/>
    </source>
</evidence>
<dbReference type="SMART" id="SM00388">
    <property type="entry name" value="HisKA"/>
    <property type="match status" value="1"/>
</dbReference>
<evidence type="ECO:0000256" key="8">
    <source>
        <dbReference type="ARBA" id="ARBA00022592"/>
    </source>
</evidence>
<dbReference type="Pfam" id="PF02518">
    <property type="entry name" value="HATPase_c"/>
    <property type="match status" value="1"/>
</dbReference>
<name>A5GEB2_GEOUR</name>
<dbReference type="KEGG" id="gur:Gura_1571"/>
<dbReference type="InterPro" id="IPR035965">
    <property type="entry name" value="PAS-like_dom_sf"/>
</dbReference>
<dbReference type="Gene3D" id="3.30.450.20">
    <property type="entry name" value="PAS domain"/>
    <property type="match status" value="2"/>
</dbReference>
<keyword evidence="12 22" id="KW-0418">Kinase</keyword>
<keyword evidence="7" id="KW-0597">Phosphoprotein</keyword>
<keyword evidence="14 18" id="KW-1133">Transmembrane helix</keyword>
<evidence type="ECO:0000256" key="7">
    <source>
        <dbReference type="ARBA" id="ARBA00022553"/>
    </source>
</evidence>
<dbReference type="HOGENOM" id="CLU_000445_89_2_7"/>
<dbReference type="FunFam" id="1.10.287.130:FF:000008">
    <property type="entry name" value="Two-component sensor histidine kinase"/>
    <property type="match status" value="1"/>
</dbReference>
<dbReference type="EC" id="2.7.13.3" evidence="3"/>
<feature type="domain" description="PAS" evidence="20">
    <location>
        <begin position="249"/>
        <end position="289"/>
    </location>
</feature>
<dbReference type="PRINTS" id="PR00344">
    <property type="entry name" value="BCTRLSENSOR"/>
</dbReference>
<evidence type="ECO:0000256" key="11">
    <source>
        <dbReference type="ARBA" id="ARBA00022741"/>
    </source>
</evidence>
<dbReference type="Gene3D" id="1.10.287.130">
    <property type="match status" value="1"/>
</dbReference>
<dbReference type="GO" id="GO:0005524">
    <property type="term" value="F:ATP binding"/>
    <property type="evidence" value="ECO:0007669"/>
    <property type="project" value="UniProtKB-KW"/>
</dbReference>
<evidence type="ECO:0000256" key="2">
    <source>
        <dbReference type="ARBA" id="ARBA00004236"/>
    </source>
</evidence>
<keyword evidence="6" id="KW-1003">Cell membrane</keyword>
<evidence type="ECO:0000256" key="13">
    <source>
        <dbReference type="ARBA" id="ARBA00022840"/>
    </source>
</evidence>
<dbReference type="CDD" id="cd16922">
    <property type="entry name" value="HATPase_EvgS-ArcB-TorS-like"/>
    <property type="match status" value="1"/>
</dbReference>
<keyword evidence="10 18" id="KW-0812">Transmembrane</keyword>
<dbReference type="PANTHER" id="PTHR45453">
    <property type="entry name" value="PHOSPHATE REGULON SENSOR PROTEIN PHOR"/>
    <property type="match status" value="1"/>
</dbReference>
<dbReference type="NCBIfam" id="NF046044">
    <property type="entry name" value="PnpS"/>
    <property type="match status" value="1"/>
</dbReference>
<dbReference type="InterPro" id="IPR003660">
    <property type="entry name" value="HAMP_dom"/>
</dbReference>
<protein>
    <recommendedName>
        <fullName evidence="4">Phosphate regulon sensor protein PhoR</fullName>
        <ecNumber evidence="3">2.7.13.3</ecNumber>
    </recommendedName>
</protein>
<evidence type="ECO:0000256" key="16">
    <source>
        <dbReference type="ARBA" id="ARBA00023136"/>
    </source>
</evidence>
<reference evidence="22 23" key="1">
    <citation type="submission" date="2007-05" db="EMBL/GenBank/DDBJ databases">
        <title>Complete sequence of Geobacter uraniireducens Rf4.</title>
        <authorList>
            <consortium name="US DOE Joint Genome Institute"/>
            <person name="Copeland A."/>
            <person name="Lucas S."/>
            <person name="Lapidus A."/>
            <person name="Barry K."/>
            <person name="Detter J.C."/>
            <person name="Glavina del Rio T."/>
            <person name="Hammon N."/>
            <person name="Israni S."/>
            <person name="Dalin E."/>
            <person name="Tice H."/>
            <person name="Pitluck S."/>
            <person name="Chertkov O."/>
            <person name="Brettin T."/>
            <person name="Bruce D."/>
            <person name="Han C."/>
            <person name="Schmutz J."/>
            <person name="Larimer F."/>
            <person name="Land M."/>
            <person name="Hauser L."/>
            <person name="Kyrpides N."/>
            <person name="Mikhailova N."/>
            <person name="Shelobolina E."/>
            <person name="Aklujkar M."/>
            <person name="Lovley D."/>
            <person name="Richardson P."/>
        </authorList>
    </citation>
    <scope>NUCLEOTIDE SEQUENCE [LARGE SCALE GENOMIC DNA]</scope>
    <source>
        <strain evidence="22 23">Rf4</strain>
    </source>
</reference>
<dbReference type="NCBIfam" id="TIGR02966">
    <property type="entry name" value="phoR_proteo"/>
    <property type="match status" value="1"/>
</dbReference>
<evidence type="ECO:0000256" key="12">
    <source>
        <dbReference type="ARBA" id="ARBA00022777"/>
    </source>
</evidence>
<keyword evidence="13" id="KW-0067">ATP-binding</keyword>
<dbReference type="GO" id="GO:0000155">
    <property type="term" value="F:phosphorelay sensor kinase activity"/>
    <property type="evidence" value="ECO:0007669"/>
    <property type="project" value="InterPro"/>
</dbReference>
<feature type="domain" description="Histidine kinase" evidence="19">
    <location>
        <begin position="371"/>
        <end position="590"/>
    </location>
</feature>
<dbReference type="InterPro" id="IPR036097">
    <property type="entry name" value="HisK_dim/P_sf"/>
</dbReference>
<dbReference type="AlphaFoldDB" id="A5GEB2"/>
<dbReference type="InterPro" id="IPR050351">
    <property type="entry name" value="BphY/WalK/GraS-like"/>
</dbReference>
<evidence type="ECO:0000313" key="22">
    <source>
        <dbReference type="EMBL" id="ABQ25767.1"/>
    </source>
</evidence>
<dbReference type="Pfam" id="PF00989">
    <property type="entry name" value="PAS"/>
    <property type="match status" value="1"/>
</dbReference>
<feature type="domain" description="HAMP" evidence="21">
    <location>
        <begin position="192"/>
        <end position="244"/>
    </location>
</feature>
<dbReference type="Gene3D" id="3.30.565.10">
    <property type="entry name" value="Histidine kinase-like ATPase, C-terminal domain"/>
    <property type="match status" value="1"/>
</dbReference>
<comment type="function">
    <text evidence="17">Member of the two-component regulatory system PhoR/PhoB involved in the phosphate regulon genes expression. PhoR may function as a membrane-associated protein kinase that phosphorylates PhoB in response to environmental signals.</text>
</comment>
<evidence type="ECO:0000259" key="19">
    <source>
        <dbReference type="PROSITE" id="PS50109"/>
    </source>
</evidence>
<keyword evidence="5" id="KW-0813">Transport</keyword>
<evidence type="ECO:0000256" key="6">
    <source>
        <dbReference type="ARBA" id="ARBA00022475"/>
    </source>
</evidence>
<comment type="catalytic activity">
    <reaction evidence="1">
        <text>ATP + protein L-histidine = ADP + protein N-phospho-L-histidine.</text>
        <dbReference type="EC" id="2.7.13.3"/>
    </reaction>
</comment>
<evidence type="ECO:0000313" key="23">
    <source>
        <dbReference type="Proteomes" id="UP000006695"/>
    </source>
</evidence>
<dbReference type="PROSITE" id="PS50109">
    <property type="entry name" value="HIS_KIN"/>
    <property type="match status" value="1"/>
</dbReference>
<dbReference type="SUPFAM" id="SSF47384">
    <property type="entry name" value="Homodimeric domain of signal transducing histidine kinase"/>
    <property type="match status" value="1"/>
</dbReference>
<evidence type="ECO:0000256" key="9">
    <source>
        <dbReference type="ARBA" id="ARBA00022679"/>
    </source>
</evidence>
<dbReference type="CDD" id="cd00082">
    <property type="entry name" value="HisKA"/>
    <property type="match status" value="1"/>
</dbReference>
<dbReference type="OrthoDB" id="9813151at2"/>
<dbReference type="InterPro" id="IPR031967">
    <property type="entry name" value="PhoR_single_Cache-like_dom"/>
</dbReference>
<dbReference type="Gene3D" id="6.10.340.10">
    <property type="match status" value="1"/>
</dbReference>
<dbReference type="RefSeq" id="WP_011938478.1">
    <property type="nucleotide sequence ID" value="NC_009483.1"/>
</dbReference>
<keyword evidence="9 22" id="KW-0808">Transferase</keyword>
<dbReference type="InterPro" id="IPR003661">
    <property type="entry name" value="HisK_dim/P_dom"/>
</dbReference>
<keyword evidence="16 18" id="KW-0472">Membrane</keyword>
<evidence type="ECO:0000256" key="3">
    <source>
        <dbReference type="ARBA" id="ARBA00012438"/>
    </source>
</evidence>
<dbReference type="SMART" id="SM00304">
    <property type="entry name" value="HAMP"/>
    <property type="match status" value="1"/>
</dbReference>
<dbReference type="SUPFAM" id="SSF55785">
    <property type="entry name" value="PYP-like sensor domain (PAS domain)"/>
    <property type="match status" value="1"/>
</dbReference>
<dbReference type="SMART" id="SM00387">
    <property type="entry name" value="HATPase_c"/>
    <property type="match status" value="1"/>
</dbReference>
<keyword evidence="8" id="KW-0592">Phosphate transport</keyword>
<dbReference type="SUPFAM" id="SSF158472">
    <property type="entry name" value="HAMP domain-like"/>
    <property type="match status" value="1"/>
</dbReference>
<dbReference type="InterPro" id="IPR013767">
    <property type="entry name" value="PAS_fold"/>
</dbReference>
<dbReference type="InterPro" id="IPR014310">
    <property type="entry name" value="Sig_transdc_His_kinase_PhoR"/>
</dbReference>
<evidence type="ECO:0000256" key="1">
    <source>
        <dbReference type="ARBA" id="ARBA00000085"/>
    </source>
</evidence>
<dbReference type="GO" id="GO:0005886">
    <property type="term" value="C:plasma membrane"/>
    <property type="evidence" value="ECO:0007669"/>
    <property type="project" value="UniProtKB-SubCell"/>
</dbReference>
<proteinExistence type="predicted"/>
<keyword evidence="11" id="KW-0547">Nucleotide-binding</keyword>
<dbReference type="Pfam" id="PF00672">
    <property type="entry name" value="HAMP"/>
    <property type="match status" value="1"/>
</dbReference>
<dbReference type="InterPro" id="IPR005467">
    <property type="entry name" value="His_kinase_dom"/>
</dbReference>
<dbReference type="FunFam" id="3.30.565.10:FF:000023">
    <property type="entry name" value="PAS domain-containing sensor histidine kinase"/>
    <property type="match status" value="1"/>
</dbReference>
<dbReference type="SUPFAM" id="SSF55874">
    <property type="entry name" value="ATPase domain of HSP90 chaperone/DNA topoisomerase II/histidine kinase"/>
    <property type="match status" value="1"/>
</dbReference>
<keyword evidence="15" id="KW-0902">Two-component regulatory system</keyword>
<dbReference type="SMART" id="SM00091">
    <property type="entry name" value="PAS"/>
    <property type="match status" value="1"/>
</dbReference>
<keyword evidence="23" id="KW-1185">Reference proteome</keyword>
<feature type="transmembrane region" description="Helical" evidence="18">
    <location>
        <begin position="168"/>
        <end position="191"/>
    </location>
</feature>
<evidence type="ECO:0000256" key="17">
    <source>
        <dbReference type="ARBA" id="ARBA00025207"/>
    </source>
</evidence>
<dbReference type="Pfam" id="PF16736">
    <property type="entry name" value="sCache_like"/>
    <property type="match status" value="1"/>
</dbReference>
<dbReference type="GO" id="GO:0016036">
    <property type="term" value="P:cellular response to phosphate starvation"/>
    <property type="evidence" value="ECO:0007669"/>
    <property type="project" value="TreeGrafter"/>
</dbReference>
<evidence type="ECO:0000256" key="18">
    <source>
        <dbReference type="SAM" id="Phobius"/>
    </source>
</evidence>
<evidence type="ECO:0000256" key="15">
    <source>
        <dbReference type="ARBA" id="ARBA00023012"/>
    </source>
</evidence>
<dbReference type="NCBIfam" id="TIGR00229">
    <property type="entry name" value="sensory_box"/>
    <property type="match status" value="1"/>
</dbReference>
<evidence type="ECO:0000259" key="20">
    <source>
        <dbReference type="PROSITE" id="PS50112"/>
    </source>
</evidence>
<dbReference type="GO" id="GO:0004721">
    <property type="term" value="F:phosphoprotein phosphatase activity"/>
    <property type="evidence" value="ECO:0007669"/>
    <property type="project" value="TreeGrafter"/>
</dbReference>
<dbReference type="InterPro" id="IPR004358">
    <property type="entry name" value="Sig_transdc_His_kin-like_C"/>
</dbReference>
<dbReference type="GO" id="GO:0006817">
    <property type="term" value="P:phosphate ion transport"/>
    <property type="evidence" value="ECO:0007669"/>
    <property type="project" value="UniProtKB-KW"/>
</dbReference>
<evidence type="ECO:0000256" key="10">
    <source>
        <dbReference type="ARBA" id="ARBA00022692"/>
    </source>
</evidence>
<dbReference type="EMBL" id="CP000698">
    <property type="protein sequence ID" value="ABQ25767.1"/>
    <property type="molecule type" value="Genomic_DNA"/>
</dbReference>
<feature type="transmembrane region" description="Helical" evidence="18">
    <location>
        <begin position="7"/>
        <end position="28"/>
    </location>
</feature>
<dbReference type="PROSITE" id="PS50885">
    <property type="entry name" value="HAMP"/>
    <property type="match status" value="1"/>
</dbReference>
<dbReference type="PROSITE" id="PS50112">
    <property type="entry name" value="PAS"/>
    <property type="match status" value="1"/>
</dbReference>
<evidence type="ECO:0000256" key="14">
    <source>
        <dbReference type="ARBA" id="ARBA00022989"/>
    </source>
</evidence>
<dbReference type="InterPro" id="IPR003594">
    <property type="entry name" value="HATPase_dom"/>
</dbReference>
<dbReference type="InterPro" id="IPR036890">
    <property type="entry name" value="HATPase_C_sf"/>
</dbReference>
<dbReference type="GO" id="GO:0006355">
    <property type="term" value="P:regulation of DNA-templated transcription"/>
    <property type="evidence" value="ECO:0007669"/>
    <property type="project" value="InterPro"/>
</dbReference>